<dbReference type="RefSeq" id="WP_284198367.1">
    <property type="nucleotide sequence ID" value="NZ_BSOG01000008.1"/>
</dbReference>
<dbReference type="Proteomes" id="UP001156706">
    <property type="component" value="Unassembled WGS sequence"/>
</dbReference>
<keyword evidence="2" id="KW-1185">Reference proteome</keyword>
<dbReference type="PANTHER" id="PTHR35370">
    <property type="entry name" value="CYTOPLASMIC PROTEIN-RELATED-RELATED"/>
    <property type="match status" value="1"/>
</dbReference>
<organism evidence="1 2">
    <name type="scientific">Chitinimonas prasina</name>
    <dbReference type="NCBI Taxonomy" id="1434937"/>
    <lineage>
        <taxon>Bacteria</taxon>
        <taxon>Pseudomonadati</taxon>
        <taxon>Pseudomonadota</taxon>
        <taxon>Betaproteobacteria</taxon>
        <taxon>Neisseriales</taxon>
        <taxon>Chitinibacteraceae</taxon>
        <taxon>Chitinimonas</taxon>
    </lineage>
</organism>
<accession>A0ABQ5YJW4</accession>
<dbReference type="EMBL" id="BSOG01000008">
    <property type="protein sequence ID" value="GLR15300.1"/>
    <property type="molecule type" value="Genomic_DNA"/>
</dbReference>
<reference evidence="2" key="1">
    <citation type="journal article" date="2019" name="Int. J. Syst. Evol. Microbiol.">
        <title>The Global Catalogue of Microorganisms (GCM) 10K type strain sequencing project: providing services to taxonomists for standard genome sequencing and annotation.</title>
        <authorList>
            <consortium name="The Broad Institute Genomics Platform"/>
            <consortium name="The Broad Institute Genome Sequencing Center for Infectious Disease"/>
            <person name="Wu L."/>
            <person name="Ma J."/>
        </authorList>
    </citation>
    <scope>NUCLEOTIDE SEQUENCE [LARGE SCALE GENOMIC DNA]</scope>
    <source>
        <strain evidence="2">NBRC 110044</strain>
    </source>
</reference>
<dbReference type="InterPro" id="IPR010272">
    <property type="entry name" value="T6SS_TssF"/>
</dbReference>
<name>A0ABQ5YJW4_9NEIS</name>
<gene>
    <name evidence="1" type="ORF">GCM10007907_40900</name>
</gene>
<dbReference type="PIRSF" id="PIRSF028304">
    <property type="entry name" value="UCP028304"/>
    <property type="match status" value="1"/>
</dbReference>
<evidence type="ECO:0000313" key="1">
    <source>
        <dbReference type="EMBL" id="GLR15300.1"/>
    </source>
</evidence>
<comment type="caution">
    <text evidence="1">The sequence shown here is derived from an EMBL/GenBank/DDBJ whole genome shotgun (WGS) entry which is preliminary data.</text>
</comment>
<protein>
    <submittedName>
        <fullName evidence="1">Type VI secretion system protein ImpG</fullName>
    </submittedName>
</protein>
<proteinExistence type="predicted"/>
<dbReference type="PANTHER" id="PTHR35370:SF1">
    <property type="entry name" value="TYPE VI SECRETION SYSTEM COMPONENT TSSF1"/>
    <property type="match status" value="1"/>
</dbReference>
<dbReference type="NCBIfam" id="TIGR03359">
    <property type="entry name" value="VI_chp_6"/>
    <property type="match status" value="1"/>
</dbReference>
<dbReference type="Pfam" id="PF05947">
    <property type="entry name" value="T6SS_TssF"/>
    <property type="match status" value="1"/>
</dbReference>
<evidence type="ECO:0000313" key="2">
    <source>
        <dbReference type="Proteomes" id="UP001156706"/>
    </source>
</evidence>
<sequence>MIDPRFLELYNQELRHVREMGGEFAQAFPKIAGRLGMGGVAVEDPYVERLLEGFAFLAARVQLKQEAAYPAFTSHLLDMVYPHYGMPVPAMAIARFRPSSTTGSMTQGYEVPRGARLRGRMPAGEQTACEFSTAQAIKLWPIDIVSARYQTHVADLPIASRLPTGLPKGLLRIKLKARNGLGFDKLNIDDLPIYLSAADDVASRLAELILGAAQAVAIYDPARPAGGTVLPTSVIAPVGFEPDEALLPYQNRSFDGYRLLHEYFAFPQRYLFFRLKGLEQAIRTVKGDTLEIVIPLSRGDDALASLVDEQCFALFCTPVINLFTKRLDRVHVDPLQSEYHAVVDRRRPQDFEIMRVEALEGYGPDQQEETRFLPFYATYDQHRPHARAFFTSRREPRLLSLEQRRTGGRASYLGSELFVRLVDGDRAPFSERIVQLGGEVLASNRDLPLLMPIGGDSDFTLLDSAPVDAIQCLRGPSRPIPAVVGGEVAWRLVNHLSLNHLVMTDLDGEAAARALRDMLLLYAERGDVAHHRHVESVERMSAAAVTRRLPGPGPLVFGRGVEIKLTINETVFGGASPFVLGMVLERFLARQATLNSFTEMVLVSTSRGELKRWPARAGVKALL</sequence>